<evidence type="ECO:0000256" key="1">
    <source>
        <dbReference type="SAM" id="SignalP"/>
    </source>
</evidence>
<dbReference type="Proteomes" id="UP000318720">
    <property type="component" value="Unassembled WGS sequence"/>
</dbReference>
<dbReference type="EMBL" id="SPAZ01000293">
    <property type="protein sequence ID" value="TQE21245.1"/>
    <property type="molecule type" value="Genomic_DNA"/>
</dbReference>
<keyword evidence="1" id="KW-0732">Signal</keyword>
<proteinExistence type="predicted"/>
<accession>A0AAE8VV94</accession>
<reference evidence="2 3" key="1">
    <citation type="submission" date="2019-03" db="EMBL/GenBank/DDBJ databases">
        <title>Comparative genomic analyses of the sweetpotato soil rot pathogen, Streptomyces ipomoeae.</title>
        <authorList>
            <person name="Ruschel Soares N."/>
            <person name="Badger J.H."/>
            <person name="Huguet-Tapia J.C."/>
            <person name="Clark C.A."/>
            <person name="Pettis G.S."/>
        </authorList>
    </citation>
    <scope>NUCLEOTIDE SEQUENCE [LARGE SCALE GENOMIC DNA]</scope>
    <source>
        <strain evidence="2 3">88-35</strain>
    </source>
</reference>
<feature type="chain" id="PRO_5042117770" description="Secreted protein" evidence="1">
    <location>
        <begin position="30"/>
        <end position="242"/>
    </location>
</feature>
<gene>
    <name evidence="2" type="ORF">Sipo8835_37745</name>
</gene>
<dbReference type="AlphaFoldDB" id="A0AAE8VV94"/>
<feature type="signal peptide" evidence="1">
    <location>
        <begin position="1"/>
        <end position="29"/>
    </location>
</feature>
<evidence type="ECO:0000313" key="3">
    <source>
        <dbReference type="Proteomes" id="UP000318720"/>
    </source>
</evidence>
<sequence length="242" mass="23801">MRAFSARRIATSALCATFLFGVTAPAALAADTARDRGSKSAAPSEAELQSQVRQLAAIGTVVPPVTALMNAVLEDDDSQLSDAEATTLGNAAKAAIARAAATPVTSTTPVTSATPMTPANPATSGVTTSVVPFLPFVPFAPAAPIAPATSVNPASVSLQTENAGSGDARAAADLTALLTELQTAVDALVTAAKSGDPAAALLAVTGVAQKLANVVLGILGSAGLPSNPSVPSVPNSPVLPQE</sequence>
<name>A0AAE8VV94_9ACTN</name>
<organism evidence="2 3">
    <name type="scientific">Streptomyces ipomoeae</name>
    <dbReference type="NCBI Taxonomy" id="103232"/>
    <lineage>
        <taxon>Bacteria</taxon>
        <taxon>Bacillati</taxon>
        <taxon>Actinomycetota</taxon>
        <taxon>Actinomycetes</taxon>
        <taxon>Kitasatosporales</taxon>
        <taxon>Streptomycetaceae</taxon>
        <taxon>Streptomyces</taxon>
    </lineage>
</organism>
<evidence type="ECO:0008006" key="4">
    <source>
        <dbReference type="Google" id="ProtNLM"/>
    </source>
</evidence>
<protein>
    <recommendedName>
        <fullName evidence="4">Secreted protein</fullName>
    </recommendedName>
</protein>
<dbReference type="RefSeq" id="WP_009301743.1">
    <property type="nucleotide sequence ID" value="NZ_JARAVA010000031.1"/>
</dbReference>
<evidence type="ECO:0000313" key="2">
    <source>
        <dbReference type="EMBL" id="TQE21245.1"/>
    </source>
</evidence>
<comment type="caution">
    <text evidence="2">The sequence shown here is derived from an EMBL/GenBank/DDBJ whole genome shotgun (WGS) entry which is preliminary data.</text>
</comment>